<keyword evidence="2" id="KW-1185">Reference proteome</keyword>
<protein>
    <recommendedName>
        <fullName evidence="3">DUF2846 domain-containing protein</fullName>
    </recommendedName>
</protein>
<reference evidence="2" key="1">
    <citation type="journal article" date="2019" name="Int. J. Syst. Evol. Microbiol.">
        <title>The Global Catalogue of Microorganisms (GCM) 10K type strain sequencing project: providing services to taxonomists for standard genome sequencing and annotation.</title>
        <authorList>
            <consortium name="The Broad Institute Genomics Platform"/>
            <consortium name="The Broad Institute Genome Sequencing Center for Infectious Disease"/>
            <person name="Wu L."/>
            <person name="Ma J."/>
        </authorList>
    </citation>
    <scope>NUCLEOTIDE SEQUENCE [LARGE SCALE GENOMIC DNA]</scope>
    <source>
        <strain evidence="2">KCTC 42953</strain>
    </source>
</reference>
<proteinExistence type="predicted"/>
<evidence type="ECO:0000313" key="2">
    <source>
        <dbReference type="Proteomes" id="UP001595533"/>
    </source>
</evidence>
<dbReference type="EMBL" id="JBHRTS010000001">
    <property type="protein sequence ID" value="MFC3192645.1"/>
    <property type="molecule type" value="Genomic_DNA"/>
</dbReference>
<accession>A0ABV7J3J8</accession>
<dbReference type="Proteomes" id="UP001595533">
    <property type="component" value="Unassembled WGS sequence"/>
</dbReference>
<organism evidence="1 2">
    <name type="scientific">Marinicella sediminis</name>
    <dbReference type="NCBI Taxonomy" id="1792834"/>
    <lineage>
        <taxon>Bacteria</taxon>
        <taxon>Pseudomonadati</taxon>
        <taxon>Pseudomonadota</taxon>
        <taxon>Gammaproteobacteria</taxon>
        <taxon>Lysobacterales</taxon>
        <taxon>Marinicellaceae</taxon>
        <taxon>Marinicella</taxon>
    </lineage>
</organism>
<name>A0ABV7J3J8_9GAMM</name>
<dbReference type="RefSeq" id="WP_157893014.1">
    <property type="nucleotide sequence ID" value="NZ_JBHRTS010000001.1"/>
</dbReference>
<comment type="caution">
    <text evidence="1">The sequence shown here is derived from an EMBL/GenBank/DDBJ whole genome shotgun (WGS) entry which is preliminary data.</text>
</comment>
<evidence type="ECO:0000313" key="1">
    <source>
        <dbReference type="EMBL" id="MFC3192645.1"/>
    </source>
</evidence>
<evidence type="ECO:0008006" key="3">
    <source>
        <dbReference type="Google" id="ProtNLM"/>
    </source>
</evidence>
<sequence length="166" mass="18301">MSFLVLVACGSPQYHGYVIKPDTHVDTNGTALLLHAVKNFPIKLVSINGVELNNSIKTSAQSPTYIELDAGSYTLGLSLNQGFGQCGRVMLTSEHPVVLETTFEAGKVYMLQRASKYETDIMCNSDADTIQVRFYIDELPALPYDDVRSTFEVINLSKLSQSKNES</sequence>
<gene>
    <name evidence="1" type="ORF">ACFODZ_00195</name>
</gene>